<dbReference type="SUPFAM" id="SSF47384">
    <property type="entry name" value="Homodimeric domain of signal transducing histidine kinase"/>
    <property type="match status" value="1"/>
</dbReference>
<feature type="transmembrane region" description="Helical" evidence="24">
    <location>
        <begin position="562"/>
        <end position="578"/>
    </location>
</feature>
<dbReference type="EMBL" id="BAAAHQ010000043">
    <property type="protein sequence ID" value="GAA0949027.1"/>
    <property type="molecule type" value="Genomic_DNA"/>
</dbReference>
<dbReference type="CDD" id="cd06225">
    <property type="entry name" value="HAMP"/>
    <property type="match status" value="1"/>
</dbReference>
<keyword evidence="28" id="KW-1185">Reference proteome</keyword>
<evidence type="ECO:0000256" key="23">
    <source>
        <dbReference type="SAM" id="MobiDB-lite"/>
    </source>
</evidence>
<dbReference type="EC" id="2.7.13.3" evidence="5"/>
<dbReference type="Gene3D" id="6.10.340.10">
    <property type="match status" value="1"/>
</dbReference>
<evidence type="ECO:0000256" key="21">
    <source>
        <dbReference type="ARBA" id="ARBA00040454"/>
    </source>
</evidence>
<keyword evidence="14" id="KW-0460">Magnesium</keyword>
<feature type="transmembrane region" description="Helical" evidence="24">
    <location>
        <begin position="729"/>
        <end position="752"/>
    </location>
</feature>
<dbReference type="Gene3D" id="1.10.287.130">
    <property type="match status" value="1"/>
</dbReference>
<feature type="transmembrane region" description="Helical" evidence="24">
    <location>
        <begin position="611"/>
        <end position="629"/>
    </location>
</feature>
<evidence type="ECO:0000256" key="17">
    <source>
        <dbReference type="ARBA" id="ARBA00023012"/>
    </source>
</evidence>
<feature type="domain" description="Histidine kinase" evidence="25">
    <location>
        <begin position="119"/>
        <end position="329"/>
    </location>
</feature>
<keyword evidence="7" id="KW-0597">Phosphoprotein</keyword>
<evidence type="ECO:0000256" key="16">
    <source>
        <dbReference type="ARBA" id="ARBA00022989"/>
    </source>
</evidence>
<dbReference type="Pfam" id="PF00672">
    <property type="entry name" value="HAMP"/>
    <property type="match status" value="1"/>
</dbReference>
<feature type="transmembrane region" description="Helical" evidence="24">
    <location>
        <begin position="691"/>
        <end position="709"/>
    </location>
</feature>
<keyword evidence="10" id="KW-0547">Nucleotide-binding</keyword>
<keyword evidence="13" id="KW-0067">ATP-binding</keyword>
<dbReference type="Pfam" id="PF13687">
    <property type="entry name" value="DUF4153"/>
    <property type="match status" value="1"/>
</dbReference>
<feature type="transmembrane region" description="Helical" evidence="24">
    <location>
        <begin position="649"/>
        <end position="670"/>
    </location>
</feature>
<dbReference type="SMART" id="SM00387">
    <property type="entry name" value="HATPase_c"/>
    <property type="match status" value="1"/>
</dbReference>
<keyword evidence="17" id="KW-0902">Two-component regulatory system</keyword>
<evidence type="ECO:0000256" key="10">
    <source>
        <dbReference type="ARBA" id="ARBA00022741"/>
    </source>
</evidence>
<feature type="domain" description="HAMP" evidence="26">
    <location>
        <begin position="59"/>
        <end position="111"/>
    </location>
</feature>
<dbReference type="PROSITE" id="PS50885">
    <property type="entry name" value="HAMP"/>
    <property type="match status" value="1"/>
</dbReference>
<reference evidence="27 28" key="1">
    <citation type="journal article" date="2019" name="Int. J. Syst. Evol. Microbiol.">
        <title>The Global Catalogue of Microorganisms (GCM) 10K type strain sequencing project: providing services to taxonomists for standard genome sequencing and annotation.</title>
        <authorList>
            <consortium name="The Broad Institute Genomics Platform"/>
            <consortium name="The Broad Institute Genome Sequencing Center for Infectious Disease"/>
            <person name="Wu L."/>
            <person name="Ma J."/>
        </authorList>
    </citation>
    <scope>NUCLEOTIDE SEQUENCE [LARGE SCALE GENOMIC DNA]</scope>
    <source>
        <strain evidence="27 28">JCM 11136</strain>
    </source>
</reference>
<evidence type="ECO:0000256" key="6">
    <source>
        <dbReference type="ARBA" id="ARBA00022475"/>
    </source>
</evidence>
<evidence type="ECO:0000256" key="15">
    <source>
        <dbReference type="ARBA" id="ARBA00022912"/>
    </source>
</evidence>
<accession>A0ABN1QXX9</accession>
<keyword evidence="19" id="KW-0843">Virulence</keyword>
<comment type="caution">
    <text evidence="27">The sequence shown here is derived from an EMBL/GenBank/DDBJ whole genome shotgun (WGS) entry which is preliminary data.</text>
</comment>
<evidence type="ECO:0000256" key="2">
    <source>
        <dbReference type="ARBA" id="ARBA00001936"/>
    </source>
</evidence>
<dbReference type="PANTHER" id="PTHR44936">
    <property type="entry name" value="SENSOR PROTEIN CREC"/>
    <property type="match status" value="1"/>
</dbReference>
<keyword evidence="8" id="KW-0808">Transferase</keyword>
<evidence type="ECO:0000259" key="25">
    <source>
        <dbReference type="PROSITE" id="PS50109"/>
    </source>
</evidence>
<feature type="transmembrane region" description="Helical" evidence="24">
    <location>
        <begin position="803"/>
        <end position="824"/>
    </location>
</feature>
<feature type="transmembrane region" description="Helical" evidence="24">
    <location>
        <begin position="427"/>
        <end position="451"/>
    </location>
</feature>
<evidence type="ECO:0000256" key="8">
    <source>
        <dbReference type="ARBA" id="ARBA00022679"/>
    </source>
</evidence>
<evidence type="ECO:0000256" key="4">
    <source>
        <dbReference type="ARBA" id="ARBA00004651"/>
    </source>
</evidence>
<dbReference type="RefSeq" id="WP_343954224.1">
    <property type="nucleotide sequence ID" value="NZ_BAAAHQ010000043.1"/>
</dbReference>
<dbReference type="InterPro" id="IPR003660">
    <property type="entry name" value="HAMP_dom"/>
</dbReference>
<evidence type="ECO:0000313" key="28">
    <source>
        <dbReference type="Proteomes" id="UP001501578"/>
    </source>
</evidence>
<feature type="transmembrane region" description="Helical" evidence="24">
    <location>
        <begin position="773"/>
        <end position="797"/>
    </location>
</feature>
<evidence type="ECO:0000256" key="22">
    <source>
        <dbReference type="ARBA" id="ARBA00041776"/>
    </source>
</evidence>
<dbReference type="Pfam" id="PF02518">
    <property type="entry name" value="HATPase_c"/>
    <property type="match status" value="1"/>
</dbReference>
<dbReference type="SUPFAM" id="SSF158472">
    <property type="entry name" value="HAMP domain-like"/>
    <property type="match status" value="1"/>
</dbReference>
<dbReference type="PROSITE" id="PS50109">
    <property type="entry name" value="HIS_KIN"/>
    <property type="match status" value="1"/>
</dbReference>
<comment type="cofactor">
    <cofactor evidence="2">
        <name>Mn(2+)</name>
        <dbReference type="ChEBI" id="CHEBI:29035"/>
    </cofactor>
</comment>
<keyword evidence="24" id="KW-0472">Membrane</keyword>
<sequence>MRPLDFLGRIKVKLGLVIVLAVGVAFVVNEVGLGSGLTSELRIAVAVVLALIMVQVLARGMTKPLREMASAAQTIAKGRYHLRVRSTSRDEVGELARAFNAMAGELGEVDRIRRELIANVSHELRTPITGLRAVLENVVDGVSAADPGTMRTALAQTERLGRLVTQLLDLSRLDSGARLIEAEPVELAALAEQAVLEAGLAREDVRLSADVPADLVVRADPDLLAQVLANLLDNAVRHSPPGAPVSVTAAAGGSGVRVTVADHGPGIPTEARARVFERFSRLDAGRTADAGGAGLGLAIVKEIVELHGGSVTVGDGPGCRMVVELPDRVVTRGTPERRATVPAERPFPVHEKGRFMDAVPAADRGPGRAEVPVTAPAGPLGPGQAEGAGQVPGPPGPPGALGSRPAGAPGALVPVRSPRRKTGLSRLLVGTVTGLTTGFLAGGAAAVFIGLYVSATVALATVVLATATGSAIGLSLAAGPRHVPPYTRESEGAQPPSYHPPSLFPRPELPEPPQWLLPAVAVAGLVAAVVLPGSGGGLGVLLVAVVVGAALWPALRRRLTPWTAAFGLTGYWLITAAVTRDADWLVALAVGAGAALVALAVSGAGAGWLGVLRGGLSPVFAVGPVPWFLSKPVRRLAAGGRLMPTLVGAAIAAVLLVLFGVLFASADAVFAGYADRVITPPDWLGSLPLRITLFAAFGALLAALALTALRPIVDPVGPDAAFAVHRAVWLVPLVSVNLLFAAFVAIQIRFLFGGGATVRDTSGLTYAQYAREGFFQLVVVSVFVLGIVAVCGGMLRTARRERLVLAGLLGTLCALTLVVLVSVLHRMDLYTAVYGQSRLRISVQATVWWLGAIFLLVLLAGAIRLAGRSAGWLPRTAVLVTGLAVGVFVTVDPELRVAESQLDTHYLSRLGADAVPALVRLPDDRRRCVLAAVADNTDLERPDPWNGWNLARAEARELLRANRVEPGACPAHR</sequence>
<keyword evidence="6" id="KW-1003">Cell membrane</keyword>
<feature type="region of interest" description="Disordered" evidence="23">
    <location>
        <begin position="359"/>
        <end position="417"/>
    </location>
</feature>
<feature type="transmembrane region" description="Helical" evidence="24">
    <location>
        <begin position="845"/>
        <end position="866"/>
    </location>
</feature>
<dbReference type="InterPro" id="IPR003661">
    <property type="entry name" value="HisK_dim/P_dom"/>
</dbReference>
<evidence type="ECO:0000256" key="18">
    <source>
        <dbReference type="ARBA" id="ARBA00023016"/>
    </source>
</evidence>
<evidence type="ECO:0000256" key="13">
    <source>
        <dbReference type="ARBA" id="ARBA00022840"/>
    </source>
</evidence>
<evidence type="ECO:0000313" key="27">
    <source>
        <dbReference type="EMBL" id="GAA0949027.1"/>
    </source>
</evidence>
<evidence type="ECO:0000256" key="3">
    <source>
        <dbReference type="ARBA" id="ARBA00001946"/>
    </source>
</evidence>
<dbReference type="InterPro" id="IPR050980">
    <property type="entry name" value="2C_sensor_his_kinase"/>
</dbReference>
<dbReference type="SUPFAM" id="SSF55874">
    <property type="entry name" value="ATPase domain of HSP90 chaperone/DNA topoisomerase II/histidine kinase"/>
    <property type="match status" value="1"/>
</dbReference>
<evidence type="ECO:0000256" key="19">
    <source>
        <dbReference type="ARBA" id="ARBA00023026"/>
    </source>
</evidence>
<evidence type="ECO:0000256" key="7">
    <source>
        <dbReference type="ARBA" id="ARBA00022553"/>
    </source>
</evidence>
<keyword evidence="20" id="KW-0464">Manganese</keyword>
<proteinExistence type="predicted"/>
<dbReference type="Gene3D" id="3.30.565.10">
    <property type="entry name" value="Histidine kinase-like ATPase, C-terminal domain"/>
    <property type="match status" value="1"/>
</dbReference>
<evidence type="ECO:0000256" key="11">
    <source>
        <dbReference type="ARBA" id="ARBA00022777"/>
    </source>
</evidence>
<dbReference type="SMART" id="SM00304">
    <property type="entry name" value="HAMP"/>
    <property type="match status" value="1"/>
</dbReference>
<keyword evidence="16 24" id="KW-1133">Transmembrane helix</keyword>
<keyword evidence="15" id="KW-0904">Protein phosphatase</keyword>
<keyword evidence="12" id="KW-0378">Hydrolase</keyword>
<dbReference type="InterPro" id="IPR025291">
    <property type="entry name" value="DUF4153"/>
</dbReference>
<comment type="subcellular location">
    <subcellularLocation>
        <location evidence="4">Cell membrane</location>
        <topology evidence="4">Multi-pass membrane protein</topology>
    </subcellularLocation>
</comment>
<feature type="transmembrane region" description="Helical" evidence="24">
    <location>
        <begin position="457"/>
        <end position="478"/>
    </location>
</feature>
<dbReference type="InterPro" id="IPR036890">
    <property type="entry name" value="HATPase_C_sf"/>
</dbReference>
<evidence type="ECO:0000256" key="9">
    <source>
        <dbReference type="ARBA" id="ARBA00022692"/>
    </source>
</evidence>
<keyword evidence="11" id="KW-0418">Kinase</keyword>
<dbReference type="PRINTS" id="PR00344">
    <property type="entry name" value="BCTRLSENSOR"/>
</dbReference>
<dbReference type="InterPro" id="IPR004358">
    <property type="entry name" value="Sig_transdc_His_kin-like_C"/>
</dbReference>
<feature type="region of interest" description="Disordered" evidence="23">
    <location>
        <begin position="483"/>
        <end position="505"/>
    </location>
</feature>
<feature type="transmembrane region" description="Helical" evidence="24">
    <location>
        <begin position="12"/>
        <end position="29"/>
    </location>
</feature>
<dbReference type="CDD" id="cd00082">
    <property type="entry name" value="HisKA"/>
    <property type="match status" value="1"/>
</dbReference>
<dbReference type="Pfam" id="PF00512">
    <property type="entry name" value="HisKA"/>
    <property type="match status" value="1"/>
</dbReference>
<name>A0ABN1QXX9_9ACTN</name>
<keyword evidence="18" id="KW-0346">Stress response</keyword>
<dbReference type="Proteomes" id="UP001501578">
    <property type="component" value="Unassembled WGS sequence"/>
</dbReference>
<evidence type="ECO:0000256" key="14">
    <source>
        <dbReference type="ARBA" id="ARBA00022842"/>
    </source>
</evidence>
<dbReference type="PANTHER" id="PTHR44936:SF9">
    <property type="entry name" value="SENSOR PROTEIN CREC"/>
    <property type="match status" value="1"/>
</dbReference>
<dbReference type="InterPro" id="IPR005467">
    <property type="entry name" value="His_kinase_dom"/>
</dbReference>
<comment type="catalytic activity">
    <reaction evidence="1">
        <text>ATP + protein L-histidine = ADP + protein N-phospho-L-histidine.</text>
        <dbReference type="EC" id="2.7.13.3"/>
    </reaction>
</comment>
<gene>
    <name evidence="27" type="ORF">GCM10009560_66890</name>
</gene>
<evidence type="ECO:0000256" key="12">
    <source>
        <dbReference type="ARBA" id="ARBA00022801"/>
    </source>
</evidence>
<evidence type="ECO:0000256" key="24">
    <source>
        <dbReference type="SAM" id="Phobius"/>
    </source>
</evidence>
<evidence type="ECO:0000256" key="5">
    <source>
        <dbReference type="ARBA" id="ARBA00012438"/>
    </source>
</evidence>
<feature type="transmembrane region" description="Helical" evidence="24">
    <location>
        <begin position="41"/>
        <end position="58"/>
    </location>
</feature>
<dbReference type="CDD" id="cd00075">
    <property type="entry name" value="HATPase"/>
    <property type="match status" value="1"/>
</dbReference>
<dbReference type="InterPro" id="IPR003594">
    <property type="entry name" value="HATPase_dom"/>
</dbReference>
<dbReference type="SMART" id="SM00388">
    <property type="entry name" value="HisKA"/>
    <property type="match status" value="1"/>
</dbReference>
<feature type="transmembrane region" description="Helical" evidence="24">
    <location>
        <begin position="584"/>
        <end position="604"/>
    </location>
</feature>
<dbReference type="InterPro" id="IPR036097">
    <property type="entry name" value="HisK_dim/P_sf"/>
</dbReference>
<evidence type="ECO:0000259" key="26">
    <source>
        <dbReference type="PROSITE" id="PS50885"/>
    </source>
</evidence>
<protein>
    <recommendedName>
        <fullName evidence="21">Signal transduction histidine-protein kinase/phosphatase MprB</fullName>
        <ecNumber evidence="5">2.7.13.3</ecNumber>
    </recommendedName>
    <alternativeName>
        <fullName evidence="22">Mycobacterial persistence regulator B</fullName>
    </alternativeName>
</protein>
<evidence type="ECO:0000256" key="20">
    <source>
        <dbReference type="ARBA" id="ARBA00023211"/>
    </source>
</evidence>
<evidence type="ECO:0000256" key="1">
    <source>
        <dbReference type="ARBA" id="ARBA00000085"/>
    </source>
</evidence>
<feature type="compositionally biased region" description="Low complexity" evidence="23">
    <location>
        <begin position="400"/>
        <end position="411"/>
    </location>
</feature>
<keyword evidence="9 24" id="KW-0812">Transmembrane</keyword>
<organism evidence="27 28">
    <name type="scientific">Nonomuraea longicatena</name>
    <dbReference type="NCBI Taxonomy" id="83682"/>
    <lineage>
        <taxon>Bacteria</taxon>
        <taxon>Bacillati</taxon>
        <taxon>Actinomycetota</taxon>
        <taxon>Actinomycetes</taxon>
        <taxon>Streptosporangiales</taxon>
        <taxon>Streptosporangiaceae</taxon>
        <taxon>Nonomuraea</taxon>
    </lineage>
</organism>
<comment type="cofactor">
    <cofactor evidence="3">
        <name>Mg(2+)</name>
        <dbReference type="ChEBI" id="CHEBI:18420"/>
    </cofactor>
</comment>